<dbReference type="PROSITE" id="PS50240">
    <property type="entry name" value="TRYPSIN_DOM"/>
    <property type="match status" value="1"/>
</dbReference>
<dbReference type="GO" id="GO:0006508">
    <property type="term" value="P:proteolysis"/>
    <property type="evidence" value="ECO:0007669"/>
    <property type="project" value="InterPro"/>
</dbReference>
<dbReference type="SUPFAM" id="SSF50494">
    <property type="entry name" value="Trypsin-like serine proteases"/>
    <property type="match status" value="1"/>
</dbReference>
<dbReference type="PANTHER" id="PTHR24252:SF7">
    <property type="entry name" value="HYALIN"/>
    <property type="match status" value="1"/>
</dbReference>
<gene>
    <name evidence="2" type="ORF">CTOB1V02_LOCUS10932</name>
</gene>
<proteinExistence type="predicted"/>
<dbReference type="FunFam" id="2.40.10.10:FF:000068">
    <property type="entry name" value="transmembrane protease serine 2"/>
    <property type="match status" value="1"/>
</dbReference>
<dbReference type="AlphaFoldDB" id="A0A7R8WJW0"/>
<evidence type="ECO:0000313" key="2">
    <source>
        <dbReference type="EMBL" id="CAD7233109.1"/>
    </source>
</evidence>
<dbReference type="OrthoDB" id="6380950at2759"/>
<dbReference type="InterPro" id="IPR043504">
    <property type="entry name" value="Peptidase_S1_PA_chymotrypsin"/>
</dbReference>
<dbReference type="PANTHER" id="PTHR24252">
    <property type="entry name" value="ACROSIN-RELATED"/>
    <property type="match status" value="1"/>
</dbReference>
<keyword evidence="1" id="KW-1015">Disulfide bond</keyword>
<dbReference type="PROSITE" id="PS00134">
    <property type="entry name" value="TRYPSIN_HIS"/>
    <property type="match status" value="1"/>
</dbReference>
<protein>
    <submittedName>
        <fullName evidence="2">Uncharacterized protein</fullName>
    </submittedName>
</protein>
<dbReference type="Pfam" id="PF00089">
    <property type="entry name" value="Trypsin"/>
    <property type="match status" value="1"/>
</dbReference>
<accession>A0A7R8WJW0</accession>
<reference evidence="2" key="1">
    <citation type="submission" date="2020-11" db="EMBL/GenBank/DDBJ databases">
        <authorList>
            <person name="Tran Van P."/>
        </authorList>
    </citation>
    <scope>NUCLEOTIDE SEQUENCE</scope>
</reference>
<dbReference type="GO" id="GO:0004252">
    <property type="term" value="F:serine-type endopeptidase activity"/>
    <property type="evidence" value="ECO:0007669"/>
    <property type="project" value="InterPro"/>
</dbReference>
<dbReference type="InterPro" id="IPR018114">
    <property type="entry name" value="TRYPSIN_HIS"/>
</dbReference>
<dbReference type="InterPro" id="IPR001254">
    <property type="entry name" value="Trypsin_dom"/>
</dbReference>
<name>A0A7R8WJW0_9CRUS</name>
<organism evidence="2">
    <name type="scientific">Cyprideis torosa</name>
    <dbReference type="NCBI Taxonomy" id="163714"/>
    <lineage>
        <taxon>Eukaryota</taxon>
        <taxon>Metazoa</taxon>
        <taxon>Ecdysozoa</taxon>
        <taxon>Arthropoda</taxon>
        <taxon>Crustacea</taxon>
        <taxon>Oligostraca</taxon>
        <taxon>Ostracoda</taxon>
        <taxon>Podocopa</taxon>
        <taxon>Podocopida</taxon>
        <taxon>Cytherocopina</taxon>
        <taxon>Cytheroidea</taxon>
        <taxon>Cytherideidae</taxon>
        <taxon>Cyprideis</taxon>
    </lineage>
</organism>
<sequence>MNFIFCPLLFWTLADASHSQFPHQVSLRTPEGSHFCGGSIISQESIVTAAHCVVGKSLSQMRVVSGTISLVSGGTIHTVTECVVHPNYNP</sequence>
<dbReference type="EMBL" id="OB665653">
    <property type="protein sequence ID" value="CAD7233109.1"/>
    <property type="molecule type" value="Genomic_DNA"/>
</dbReference>
<dbReference type="InterPro" id="IPR009003">
    <property type="entry name" value="Peptidase_S1_PA"/>
</dbReference>
<evidence type="ECO:0000256" key="1">
    <source>
        <dbReference type="ARBA" id="ARBA00023157"/>
    </source>
</evidence>
<dbReference type="Gene3D" id="2.40.10.10">
    <property type="entry name" value="Trypsin-like serine proteases"/>
    <property type="match status" value="1"/>
</dbReference>